<reference evidence="5" key="1">
    <citation type="submission" date="2020-05" db="EMBL/GenBank/DDBJ databases">
        <authorList>
            <person name="Chiriac C."/>
            <person name="Salcher M."/>
            <person name="Ghai R."/>
            <person name="Kavagutti S V."/>
        </authorList>
    </citation>
    <scope>NUCLEOTIDE SEQUENCE</scope>
</reference>
<accession>A0A6J6LI73</accession>
<sequence length="409" mass="45144">MPKSGEKLPKSESTRLKLLDCAVGEILEVGPDNLGFTSIARRADMSTGALYARYENVDELLLEVWLHRGLPALRRLIADMQESLITSTGKAARRRIADMLSGPDPELCLISKILVIARRNEAVGEFVIPSTIDAINKAKKDTPAFDFYLAQILGVALGVQGTGFVGLDWFSPISIIASATRDATEFQPLDESMPAIPEASGFDEGLDDLDRRLFGAVSRVISRVGIDHATISRIARHADINPASIYMKYDDKNALLAACVTHVMKGTFSQNKDMIEYYASLSGESSIKTVSNSAVVMFRGNQSTDHTEIRLLRLETLFSAGHHEELSVIIHKAFQEILLKDQENIGLSKGDKLVDNILPVLVFSRFAFFGHALLKEFDFTPADHPYVVSYVEQVNQRITFVATDNPSIK</sequence>
<gene>
    <name evidence="5" type="ORF">UFOPK2169_01455</name>
</gene>
<dbReference type="InterPro" id="IPR009057">
    <property type="entry name" value="Homeodomain-like_sf"/>
</dbReference>
<evidence type="ECO:0000256" key="2">
    <source>
        <dbReference type="ARBA" id="ARBA00023125"/>
    </source>
</evidence>
<protein>
    <submittedName>
        <fullName evidence="5">Unannotated protein</fullName>
    </submittedName>
</protein>
<dbReference type="AlphaFoldDB" id="A0A6J6LI73"/>
<dbReference type="Gene3D" id="1.10.357.10">
    <property type="entry name" value="Tetracycline Repressor, domain 2"/>
    <property type="match status" value="2"/>
</dbReference>
<dbReference type="GO" id="GO:0000976">
    <property type="term" value="F:transcription cis-regulatory region binding"/>
    <property type="evidence" value="ECO:0007669"/>
    <property type="project" value="TreeGrafter"/>
</dbReference>
<dbReference type="PROSITE" id="PS50977">
    <property type="entry name" value="HTH_TETR_2"/>
    <property type="match status" value="2"/>
</dbReference>
<evidence type="ECO:0000256" key="3">
    <source>
        <dbReference type="ARBA" id="ARBA00023163"/>
    </source>
</evidence>
<keyword evidence="1" id="KW-0805">Transcription regulation</keyword>
<dbReference type="InterPro" id="IPR001647">
    <property type="entry name" value="HTH_TetR"/>
</dbReference>
<proteinExistence type="predicted"/>
<evidence type="ECO:0000256" key="1">
    <source>
        <dbReference type="ARBA" id="ARBA00023015"/>
    </source>
</evidence>
<dbReference type="SUPFAM" id="SSF46689">
    <property type="entry name" value="Homeodomain-like"/>
    <property type="match status" value="2"/>
</dbReference>
<feature type="domain" description="HTH tetR-type" evidence="4">
    <location>
        <begin position="12"/>
        <end position="72"/>
    </location>
</feature>
<dbReference type="PANTHER" id="PTHR30055:SF234">
    <property type="entry name" value="HTH-TYPE TRANSCRIPTIONAL REGULATOR BETI"/>
    <property type="match status" value="1"/>
</dbReference>
<evidence type="ECO:0000313" key="5">
    <source>
        <dbReference type="EMBL" id="CAB4661707.1"/>
    </source>
</evidence>
<feature type="domain" description="HTH tetR-type" evidence="4">
    <location>
        <begin position="207"/>
        <end position="267"/>
    </location>
</feature>
<dbReference type="EMBL" id="CAEZWE010000074">
    <property type="protein sequence ID" value="CAB4661707.1"/>
    <property type="molecule type" value="Genomic_DNA"/>
</dbReference>
<dbReference type="Pfam" id="PF00440">
    <property type="entry name" value="TetR_N"/>
    <property type="match status" value="2"/>
</dbReference>
<dbReference type="PANTHER" id="PTHR30055">
    <property type="entry name" value="HTH-TYPE TRANSCRIPTIONAL REGULATOR RUTR"/>
    <property type="match status" value="1"/>
</dbReference>
<dbReference type="InterPro" id="IPR050109">
    <property type="entry name" value="HTH-type_TetR-like_transc_reg"/>
</dbReference>
<name>A0A6J6LI73_9ZZZZ</name>
<dbReference type="GO" id="GO:0003700">
    <property type="term" value="F:DNA-binding transcription factor activity"/>
    <property type="evidence" value="ECO:0007669"/>
    <property type="project" value="TreeGrafter"/>
</dbReference>
<keyword evidence="3" id="KW-0804">Transcription</keyword>
<evidence type="ECO:0000259" key="4">
    <source>
        <dbReference type="PROSITE" id="PS50977"/>
    </source>
</evidence>
<organism evidence="5">
    <name type="scientific">freshwater metagenome</name>
    <dbReference type="NCBI Taxonomy" id="449393"/>
    <lineage>
        <taxon>unclassified sequences</taxon>
        <taxon>metagenomes</taxon>
        <taxon>ecological metagenomes</taxon>
    </lineage>
</organism>
<keyword evidence="2" id="KW-0238">DNA-binding</keyword>